<evidence type="ECO:0000256" key="5">
    <source>
        <dbReference type="SAM" id="MobiDB-lite"/>
    </source>
</evidence>
<evidence type="ECO:0000256" key="3">
    <source>
        <dbReference type="ARBA" id="ARBA00023163"/>
    </source>
</evidence>
<feature type="region of interest" description="Disordered" evidence="5">
    <location>
        <begin position="1482"/>
        <end position="1524"/>
    </location>
</feature>
<feature type="region of interest" description="Disordered" evidence="5">
    <location>
        <begin position="1019"/>
        <end position="1055"/>
    </location>
</feature>
<evidence type="ECO:0000256" key="2">
    <source>
        <dbReference type="ARBA" id="ARBA00023015"/>
    </source>
</evidence>
<evidence type="ECO:0000259" key="6">
    <source>
        <dbReference type="PROSITE" id="PS51011"/>
    </source>
</evidence>
<dbReference type="InterPro" id="IPR036431">
    <property type="entry name" value="ARID_dom_sf"/>
</dbReference>
<keyword evidence="8" id="KW-1185">Reference proteome</keyword>
<dbReference type="InterPro" id="IPR016024">
    <property type="entry name" value="ARM-type_fold"/>
</dbReference>
<feature type="compositionally biased region" description="Low complexity" evidence="5">
    <location>
        <begin position="539"/>
        <end position="563"/>
    </location>
</feature>
<dbReference type="InterPro" id="IPR036388">
    <property type="entry name" value="WH-like_DNA-bd_sf"/>
</dbReference>
<dbReference type="PROSITE" id="PS51526">
    <property type="entry name" value="RFX_DBD"/>
    <property type="match status" value="1"/>
</dbReference>
<name>A0A6J2X8L7_SITOR</name>
<feature type="region of interest" description="Disordered" evidence="5">
    <location>
        <begin position="1217"/>
        <end position="1269"/>
    </location>
</feature>
<dbReference type="Gene3D" id="1.10.10.10">
    <property type="entry name" value="Winged helix-like DNA-binding domain superfamily/Winged helix DNA-binding domain"/>
    <property type="match status" value="1"/>
</dbReference>
<dbReference type="PROSITE" id="PS51011">
    <property type="entry name" value="ARID"/>
    <property type="match status" value="1"/>
</dbReference>
<feature type="region of interest" description="Disordered" evidence="5">
    <location>
        <begin position="859"/>
        <end position="878"/>
    </location>
</feature>
<keyword evidence="1" id="KW-0156">Chromatin regulator</keyword>
<dbReference type="PANTHER" id="PTHR22970">
    <property type="entry name" value="AT-RICH INTERACTIVE DOMAIN-CONTAINING PROTEIN 2"/>
    <property type="match status" value="1"/>
</dbReference>
<feature type="compositionally biased region" description="Low complexity" evidence="5">
    <location>
        <begin position="916"/>
        <end position="929"/>
    </location>
</feature>
<feature type="compositionally biased region" description="Low complexity" evidence="5">
    <location>
        <begin position="1245"/>
        <end position="1263"/>
    </location>
</feature>
<gene>
    <name evidence="9" type="primary">LOC115875821</name>
</gene>
<proteinExistence type="predicted"/>
<feature type="compositionally biased region" description="Low complexity" evidence="5">
    <location>
        <begin position="1482"/>
        <end position="1491"/>
    </location>
</feature>
<feature type="region of interest" description="Disordered" evidence="5">
    <location>
        <begin position="977"/>
        <end position="997"/>
    </location>
</feature>
<evidence type="ECO:0000259" key="7">
    <source>
        <dbReference type="PROSITE" id="PS51526"/>
    </source>
</evidence>
<dbReference type="KEGG" id="soy:115875821"/>
<dbReference type="GO" id="GO:0006355">
    <property type="term" value="P:regulation of DNA-templated transcription"/>
    <property type="evidence" value="ECO:0007669"/>
    <property type="project" value="InterPro"/>
</dbReference>
<evidence type="ECO:0000256" key="4">
    <source>
        <dbReference type="ARBA" id="ARBA00023242"/>
    </source>
</evidence>
<feature type="compositionally biased region" description="Polar residues" evidence="5">
    <location>
        <begin position="984"/>
        <end position="997"/>
    </location>
</feature>
<dbReference type="Pfam" id="PF02257">
    <property type="entry name" value="RFX_DNA_binding"/>
    <property type="match status" value="1"/>
</dbReference>
<keyword evidence="2" id="KW-0805">Transcription regulation</keyword>
<dbReference type="FunCoup" id="A0A6J2X8L7">
    <property type="interactions" value="2274"/>
</dbReference>
<dbReference type="CTD" id="35560"/>
<feature type="region of interest" description="Disordered" evidence="5">
    <location>
        <begin position="904"/>
        <end position="935"/>
    </location>
</feature>
<dbReference type="PANTHER" id="PTHR22970:SF14">
    <property type="entry name" value="AT-RICH INTERACTIVE DOMAIN-CONTAINING PROTEIN 2"/>
    <property type="match status" value="1"/>
</dbReference>
<dbReference type="Gene3D" id="1.10.150.60">
    <property type="entry name" value="ARID DNA-binding domain"/>
    <property type="match status" value="1"/>
</dbReference>
<dbReference type="InterPro" id="IPR052406">
    <property type="entry name" value="Chromatin_Remodeling_Comp"/>
</dbReference>
<dbReference type="Gene3D" id="1.25.10.10">
    <property type="entry name" value="Leucine-rich Repeat Variant"/>
    <property type="match status" value="1"/>
</dbReference>
<dbReference type="SUPFAM" id="SSF46774">
    <property type="entry name" value="ARID-like"/>
    <property type="match status" value="1"/>
</dbReference>
<keyword evidence="4" id="KW-0539">Nucleus</keyword>
<evidence type="ECO:0000313" key="8">
    <source>
        <dbReference type="Proteomes" id="UP000504635"/>
    </source>
</evidence>
<dbReference type="RefSeq" id="XP_030747199.1">
    <property type="nucleotide sequence ID" value="XM_030891339.1"/>
</dbReference>
<dbReference type="Proteomes" id="UP000504635">
    <property type="component" value="Unplaced"/>
</dbReference>
<feature type="compositionally biased region" description="Low complexity" evidence="5">
    <location>
        <begin position="1506"/>
        <end position="1518"/>
    </location>
</feature>
<evidence type="ECO:0000256" key="1">
    <source>
        <dbReference type="ARBA" id="ARBA00022853"/>
    </source>
</evidence>
<dbReference type="InParanoid" id="A0A6J2X8L7"/>
<dbReference type="SMART" id="SM01014">
    <property type="entry name" value="ARID"/>
    <property type="match status" value="1"/>
</dbReference>
<feature type="region of interest" description="Disordered" evidence="5">
    <location>
        <begin position="539"/>
        <end position="571"/>
    </location>
</feature>
<organism evidence="8 9">
    <name type="scientific">Sitophilus oryzae</name>
    <name type="common">Rice weevil</name>
    <name type="synonym">Curculio oryzae</name>
    <dbReference type="NCBI Taxonomy" id="7048"/>
    <lineage>
        <taxon>Eukaryota</taxon>
        <taxon>Metazoa</taxon>
        <taxon>Ecdysozoa</taxon>
        <taxon>Arthropoda</taxon>
        <taxon>Hexapoda</taxon>
        <taxon>Insecta</taxon>
        <taxon>Pterygota</taxon>
        <taxon>Neoptera</taxon>
        <taxon>Endopterygota</taxon>
        <taxon>Coleoptera</taxon>
        <taxon>Polyphaga</taxon>
        <taxon>Cucujiformia</taxon>
        <taxon>Curculionidae</taxon>
        <taxon>Dryophthorinae</taxon>
        <taxon>Sitophilus</taxon>
    </lineage>
</organism>
<dbReference type="GeneID" id="115875821"/>
<protein>
    <submittedName>
        <fullName evidence="9">AT-rich interactive domain-containing protein 2 isoform X1</fullName>
    </submittedName>
</protein>
<dbReference type="Pfam" id="PF01388">
    <property type="entry name" value="ARID"/>
    <property type="match status" value="1"/>
</dbReference>
<evidence type="ECO:0000313" key="9">
    <source>
        <dbReference type="RefSeq" id="XP_030747199.1"/>
    </source>
</evidence>
<reference evidence="9" key="1">
    <citation type="submission" date="2025-08" db="UniProtKB">
        <authorList>
            <consortium name="RefSeq"/>
        </authorList>
    </citation>
    <scope>IDENTIFICATION</scope>
    <source>
        <tissue evidence="9">Gonads</tissue>
    </source>
</reference>
<dbReference type="SMART" id="SM00501">
    <property type="entry name" value="BRIGHT"/>
    <property type="match status" value="1"/>
</dbReference>
<feature type="domain" description="ARID" evidence="6">
    <location>
        <begin position="13"/>
        <end position="105"/>
    </location>
</feature>
<accession>A0A6J2X8L7</accession>
<sequence>MAEFLGKDQATYSKERDGFLRDLRHFHETRGTSFRRCPTLGGNEVDLYLLYNLVTSEGGWMKVNSKNSWSDFLPHFNVPTNTVNGSVALKQIYLRYLDRWEKVHNLGDEADRASDDDEESRHKRFSSRALHSVPHSYNYSQHNVAEDRREYNHMDINLYKQSDYDRLALSLISPLPNEQDFAINVCTLLSNDSRHTLKLERHPRIITYLLAHAGIFNHSSLRTLFMHFYGDIRKKPIHNFWSDALESDEFLDLTNESKFYSPTKEDTKPCDTLVKEDFLKFTGVDTLESDKTCQPPPKETNDDDAECEIIEDSLSSPKYFKFKTNPADGDLFCLKRTLGTQDYVGQRVLQIATILRNLCFFEENLSVLTKNHTFIRFLLLCASSQWNTLRNLGLDMLGNVANELELKDASTDLIAASVFKIISKNIQSDDRASCLSSVEVLNKLSQNEKNEDVLLRSLESTIYKKVCSFLTIHDVMLLIYTLECLYSLSSLGERSCTFIANNHGVIDTLVSLVTVEGKSYGPKACIGMKLVETIPTGTQIQAGQAQPSPQASPVPQQMSSPSTSVPPNPAINAINSSMVASPAAPSVTPVKMISSTPARNVPMAPQRLLTTQMQAVQPMPQVQQVPQQTVTVQQQQQHPVSATTPVKTMTTMMTTPSKPIVPTVTTSTSSVAPPAVIPTLTPQQMIQQQHAHQQAIHENEQFALAWLRATYEPCLGDNRIDHQELYKQYLNSCSKIGRRGVISPLHFPRCVRSVFGGTVGPNPMKPANPSDPQYYEGIKVRAQPLKLNIPPPPTPPKPLPVVQPAVVPSKPAARRRLRVASITKAAPAAVVPLAVDADAELVTHVITSPASPILKAQLSAPPKQREGGAPDSKSQAVTHPHLSQALLGSTTTTAMTTSVAITGGTSSTPAVKQEISGQQTVVSGQQQQQLHGAQSNSSSLIKSLLATKVNDSCMPAVSMKSATTDCQNVAQVAARQQRLLAQQGPSSSDTSNPPKNQSRLEALKMHRINGVRQLFTDNEIGDPSVSSTTQFVSTIKGKKEPPQPPPPPLAPLSNAKGTVARATPPVANEDSDSLGNHSLSSTSGLGAVAVVSSTEDNDNSLTSFEGLLNGMPIVEETLNESSSNSKDSVKNSASEISIDKPLRLADLLEKKFNKTPTTLMNGTLGKDLKLKTDRQDLIENHIEKVLKCEPAEVKIEIETIEIKDEVVEIMDTRVDTKQGIKRHATDPIVDSDAKKPHLSSATNVNGSNSAADSPAPDSSSSNGEEGPTTVSTAAAKLFADIAADILEDEDEEQLMQEAQAPTRVVDQSMVQQQIVVENSQQMVLASQPRQIIVSQSPMGSAAQSVVISSGTQLKTQTGQTVIVQNAGVQQRQSVLIQPNTGQLLLSQGLQGQVQLVPGSQPGQYVLQTNPSQGYVVAQSQTAVVHGQPQTVLVAQQGQNAGAKTIIILQQQPANSATHHQKVMVTPQGQQVVVTHVPRPVVHSSTVSNNNVQQTKPISRPTPSPSPALSTTSTSSTISNGVKEKQEDLTPKVRIARDLTTPFVCEWNDCVIETKFKSPNEVYMHACASHCPQGDEEVICQWDRCDMLKRKRFSLMTHLHDKHCNIEAMKQSLVRRKKVSQGLTVEAPPPTPSNHPGYAPDAALHAIKRHALEFVNPKELQIKATKQGVSTSIKVLPPPTDQDDNEGPVTKSIRLTASLILRNLVIYSSNCKRYLKSYESHLANIALSNVESSRTIAQILYDINDGASPR</sequence>
<keyword evidence="3" id="KW-0804">Transcription</keyword>
<dbReference type="OrthoDB" id="338531at2759"/>
<dbReference type="GO" id="GO:0003677">
    <property type="term" value="F:DNA binding"/>
    <property type="evidence" value="ECO:0007669"/>
    <property type="project" value="InterPro"/>
</dbReference>
<feature type="compositionally biased region" description="Polar residues" evidence="5">
    <location>
        <begin position="1024"/>
        <end position="1033"/>
    </location>
</feature>
<dbReference type="InterPro" id="IPR011989">
    <property type="entry name" value="ARM-like"/>
</dbReference>
<dbReference type="SUPFAM" id="SSF48371">
    <property type="entry name" value="ARM repeat"/>
    <property type="match status" value="1"/>
</dbReference>
<dbReference type="InterPro" id="IPR001606">
    <property type="entry name" value="ARID_dom"/>
</dbReference>
<dbReference type="InterPro" id="IPR003150">
    <property type="entry name" value="DNA-bd_RFX"/>
</dbReference>
<feature type="domain" description="RFX-type winged-helix" evidence="7">
    <location>
        <begin position="703"/>
        <end position="782"/>
    </location>
</feature>
<dbReference type="GO" id="GO:0006325">
    <property type="term" value="P:chromatin organization"/>
    <property type="evidence" value="ECO:0007669"/>
    <property type="project" value="UniProtKB-KW"/>
</dbReference>